<sequence>MKIWNQNVDTSCVFCSHPMETREHLFFQCVYSKKVWAELVKGILDVHFSTNWADVMTLLASADLDKVKRFLLGYTFQNTIHTIWGERNSRRHGEQPSPTGRLEKQIDKNVRNRLSTIARGGDMDGSLQRWFATRQE</sequence>
<evidence type="ECO:0000313" key="2">
    <source>
        <dbReference type="EMBL" id="CAE5982874.1"/>
    </source>
</evidence>
<dbReference type="EMBL" id="LR999453">
    <property type="protein sequence ID" value="CAE5982874.1"/>
    <property type="molecule type" value="Genomic_DNA"/>
</dbReference>
<name>A0A8S2A537_ARAAE</name>
<dbReference type="Pfam" id="PF13966">
    <property type="entry name" value="zf-RVT"/>
    <property type="match status" value="1"/>
</dbReference>
<accession>A0A8S2A537</accession>
<protein>
    <recommendedName>
        <fullName evidence="1">Reverse transcriptase zinc-binding domain-containing protein</fullName>
    </recommendedName>
</protein>
<dbReference type="Proteomes" id="UP000682877">
    <property type="component" value="Chromosome 3"/>
</dbReference>
<gene>
    <name evidence="2" type="ORF">AARE701A_LOCUS8637</name>
</gene>
<evidence type="ECO:0000259" key="1">
    <source>
        <dbReference type="Pfam" id="PF13966"/>
    </source>
</evidence>
<reference evidence="2" key="1">
    <citation type="submission" date="2021-01" db="EMBL/GenBank/DDBJ databases">
        <authorList>
            <person name="Bezrukov I."/>
        </authorList>
    </citation>
    <scope>NUCLEOTIDE SEQUENCE</scope>
</reference>
<dbReference type="InterPro" id="IPR026960">
    <property type="entry name" value="RVT-Znf"/>
</dbReference>
<proteinExistence type="predicted"/>
<feature type="domain" description="Reverse transcriptase zinc-binding" evidence="1">
    <location>
        <begin position="2"/>
        <end position="36"/>
    </location>
</feature>
<organism evidence="2 3">
    <name type="scientific">Arabidopsis arenosa</name>
    <name type="common">Sand rock-cress</name>
    <name type="synonym">Cardaminopsis arenosa</name>
    <dbReference type="NCBI Taxonomy" id="38785"/>
    <lineage>
        <taxon>Eukaryota</taxon>
        <taxon>Viridiplantae</taxon>
        <taxon>Streptophyta</taxon>
        <taxon>Embryophyta</taxon>
        <taxon>Tracheophyta</taxon>
        <taxon>Spermatophyta</taxon>
        <taxon>Magnoliopsida</taxon>
        <taxon>eudicotyledons</taxon>
        <taxon>Gunneridae</taxon>
        <taxon>Pentapetalae</taxon>
        <taxon>rosids</taxon>
        <taxon>malvids</taxon>
        <taxon>Brassicales</taxon>
        <taxon>Brassicaceae</taxon>
        <taxon>Camelineae</taxon>
        <taxon>Arabidopsis</taxon>
    </lineage>
</organism>
<dbReference type="AlphaFoldDB" id="A0A8S2A537"/>
<keyword evidence="3" id="KW-1185">Reference proteome</keyword>
<evidence type="ECO:0000313" key="3">
    <source>
        <dbReference type="Proteomes" id="UP000682877"/>
    </source>
</evidence>